<dbReference type="PANTHER" id="PTHR33744">
    <property type="entry name" value="CARBOHYDRATE DIACID REGULATOR"/>
    <property type="match status" value="1"/>
</dbReference>
<dbReference type="Proteomes" id="UP001166784">
    <property type="component" value="Unassembled WGS sequence"/>
</dbReference>
<protein>
    <submittedName>
        <fullName evidence="3">Helix-turn-helix domain-containing protein</fullName>
    </submittedName>
</protein>
<reference evidence="3" key="1">
    <citation type="submission" date="2022-03" db="EMBL/GenBank/DDBJ databases">
        <authorList>
            <person name="Santos J.D.N."/>
            <person name="Kallscheuer N."/>
            <person name="Jogler C."/>
            <person name="Lage O.M."/>
        </authorList>
    </citation>
    <scope>NUCLEOTIDE SEQUENCE</scope>
    <source>
        <strain evidence="3">M600PL45_2</strain>
    </source>
</reference>
<feature type="region of interest" description="Disordered" evidence="1">
    <location>
        <begin position="76"/>
        <end position="96"/>
    </location>
</feature>
<dbReference type="InterPro" id="IPR042070">
    <property type="entry name" value="PucR_C-HTH_sf"/>
</dbReference>
<name>A0ABS9SYY2_9ACTN</name>
<dbReference type="Pfam" id="PF13556">
    <property type="entry name" value="HTH_30"/>
    <property type="match status" value="1"/>
</dbReference>
<sequence length="96" mass="9930">MTTDSDPALGPHFGDVRAVADELAVHQNTVRQRLWKATDLFGVDLDAPAQRLVLELELRATELPGPVVMSCAIGASLGGAGGSRTGHQGRGVGGRG</sequence>
<accession>A0ABS9SYY2</accession>
<dbReference type="PANTHER" id="PTHR33744:SF1">
    <property type="entry name" value="DNA-BINDING TRANSCRIPTIONAL ACTIVATOR ADER"/>
    <property type="match status" value="1"/>
</dbReference>
<evidence type="ECO:0000259" key="2">
    <source>
        <dbReference type="Pfam" id="PF13556"/>
    </source>
</evidence>
<dbReference type="Gene3D" id="1.10.10.2840">
    <property type="entry name" value="PucR C-terminal helix-turn-helix domain"/>
    <property type="match status" value="1"/>
</dbReference>
<evidence type="ECO:0000313" key="3">
    <source>
        <dbReference type="EMBL" id="MCH6161480.1"/>
    </source>
</evidence>
<proteinExistence type="predicted"/>
<keyword evidence="4" id="KW-1185">Reference proteome</keyword>
<comment type="caution">
    <text evidence="3">The sequence shown here is derived from an EMBL/GenBank/DDBJ whole genome shotgun (WGS) entry which is preliminary data.</text>
</comment>
<evidence type="ECO:0000313" key="4">
    <source>
        <dbReference type="Proteomes" id="UP001166784"/>
    </source>
</evidence>
<feature type="domain" description="PucR C-terminal helix-turn-helix" evidence="2">
    <location>
        <begin position="12"/>
        <end position="60"/>
    </location>
</feature>
<evidence type="ECO:0000256" key="1">
    <source>
        <dbReference type="SAM" id="MobiDB-lite"/>
    </source>
</evidence>
<reference evidence="3" key="2">
    <citation type="journal article" date="2023" name="Int. J. Syst. Evol. Microbiol.">
        <title>Streptomyces marispadix sp. nov., isolated from marine beach sediment of the Northern Coast of Portugal.</title>
        <authorList>
            <person name="dos Santos J.D.N."/>
            <person name="Vitorino I.R."/>
            <person name="Kallscheuer N."/>
            <person name="Srivastava A."/>
            <person name="Krautwurst S."/>
            <person name="Marz M."/>
            <person name="Jogler C."/>
            <person name="Lobo Da Cunha A."/>
            <person name="Catita J."/>
            <person name="Goncalves H."/>
            <person name="Gonzalez I."/>
            <person name="Reyes F."/>
            <person name="Lage O.M."/>
        </authorList>
    </citation>
    <scope>NUCLEOTIDE SEQUENCE</scope>
    <source>
        <strain evidence="3">M600PL45_2</strain>
    </source>
</reference>
<dbReference type="EMBL" id="JAKWJU010000002">
    <property type="protein sequence ID" value="MCH6161480.1"/>
    <property type="molecule type" value="Genomic_DNA"/>
</dbReference>
<organism evidence="3 4">
    <name type="scientific">Streptomyces marispadix</name>
    <dbReference type="NCBI Taxonomy" id="2922868"/>
    <lineage>
        <taxon>Bacteria</taxon>
        <taxon>Bacillati</taxon>
        <taxon>Actinomycetota</taxon>
        <taxon>Actinomycetes</taxon>
        <taxon>Kitasatosporales</taxon>
        <taxon>Streptomycetaceae</taxon>
        <taxon>Streptomyces</taxon>
    </lineage>
</organism>
<gene>
    <name evidence="3" type="ORF">MMA15_14060</name>
</gene>
<dbReference type="InterPro" id="IPR025736">
    <property type="entry name" value="PucR_C-HTH_dom"/>
</dbReference>
<dbReference type="InterPro" id="IPR051448">
    <property type="entry name" value="CdaR-like_regulators"/>
</dbReference>
<dbReference type="RefSeq" id="WP_241059946.1">
    <property type="nucleotide sequence ID" value="NZ_JAKWJU010000002.1"/>
</dbReference>